<evidence type="ECO:0000313" key="1">
    <source>
        <dbReference type="EMBL" id="CAG8524107.1"/>
    </source>
</evidence>
<feature type="non-terminal residue" evidence="1">
    <location>
        <position position="121"/>
    </location>
</feature>
<sequence length="121" mass="14760">MVQERELERKRIAEECIKNINSVRQKFRFYLIELGDKSIKVEPSEKEVVFENKNEICDNIIMEYESWFFLEQIETKGYYSRLFELIEEKENEDNYSKLCKVNDFEVMVNERELKRLDIAKT</sequence>
<gene>
    <name evidence="1" type="ORF">RFULGI_LOCUS3492</name>
</gene>
<organism evidence="1 2">
    <name type="scientific">Racocetra fulgida</name>
    <dbReference type="NCBI Taxonomy" id="60492"/>
    <lineage>
        <taxon>Eukaryota</taxon>
        <taxon>Fungi</taxon>
        <taxon>Fungi incertae sedis</taxon>
        <taxon>Mucoromycota</taxon>
        <taxon>Glomeromycotina</taxon>
        <taxon>Glomeromycetes</taxon>
        <taxon>Diversisporales</taxon>
        <taxon>Gigasporaceae</taxon>
        <taxon>Racocetra</taxon>
    </lineage>
</organism>
<keyword evidence="2" id="KW-1185">Reference proteome</keyword>
<comment type="caution">
    <text evidence="1">The sequence shown here is derived from an EMBL/GenBank/DDBJ whole genome shotgun (WGS) entry which is preliminary data.</text>
</comment>
<protein>
    <submittedName>
        <fullName evidence="1">11163_t:CDS:1</fullName>
    </submittedName>
</protein>
<name>A0A9N9ABY5_9GLOM</name>
<dbReference type="OrthoDB" id="2463107at2759"/>
<dbReference type="AlphaFoldDB" id="A0A9N9ABY5"/>
<dbReference type="EMBL" id="CAJVPZ010003065">
    <property type="protein sequence ID" value="CAG8524107.1"/>
    <property type="molecule type" value="Genomic_DNA"/>
</dbReference>
<evidence type="ECO:0000313" key="2">
    <source>
        <dbReference type="Proteomes" id="UP000789396"/>
    </source>
</evidence>
<accession>A0A9N9ABY5</accession>
<reference evidence="1" key="1">
    <citation type="submission" date="2021-06" db="EMBL/GenBank/DDBJ databases">
        <authorList>
            <person name="Kallberg Y."/>
            <person name="Tangrot J."/>
            <person name="Rosling A."/>
        </authorList>
    </citation>
    <scope>NUCLEOTIDE SEQUENCE</scope>
    <source>
        <strain evidence="1">IN212</strain>
    </source>
</reference>
<proteinExistence type="predicted"/>
<dbReference type="Proteomes" id="UP000789396">
    <property type="component" value="Unassembled WGS sequence"/>
</dbReference>